<reference evidence="2" key="1">
    <citation type="submission" date="2023-10" db="EMBL/GenBank/DDBJ databases">
        <title>Characterization and whole genome sequencing of a novel strain of Bergeyella porcorum QD2021 isolated from pig.</title>
        <authorList>
            <person name="Liu G."/>
            <person name="Chen C."/>
            <person name="Han X."/>
        </authorList>
    </citation>
    <scope>NUCLEOTIDE SEQUENCE</scope>
    <source>
        <strain evidence="2">QD2021</strain>
    </source>
</reference>
<dbReference type="NCBIfam" id="TIGR01200">
    <property type="entry name" value="GLPGLI"/>
    <property type="match status" value="1"/>
</dbReference>
<feature type="signal peptide" evidence="1">
    <location>
        <begin position="1"/>
        <end position="17"/>
    </location>
</feature>
<dbReference type="AlphaFoldDB" id="A0AAU0F1M5"/>
<dbReference type="Proteomes" id="UP001432059">
    <property type="component" value="Chromosome"/>
</dbReference>
<accession>A0AAU0F1M5</accession>
<keyword evidence="3" id="KW-1185">Reference proteome</keyword>
<evidence type="ECO:0000256" key="1">
    <source>
        <dbReference type="SAM" id="SignalP"/>
    </source>
</evidence>
<proteinExistence type="predicted"/>
<protein>
    <submittedName>
        <fullName evidence="2">GLPGLI family protein</fullName>
    </submittedName>
</protein>
<keyword evidence="1" id="KW-0732">Signal</keyword>
<feature type="chain" id="PRO_5043400876" evidence="1">
    <location>
        <begin position="18"/>
        <end position="273"/>
    </location>
</feature>
<name>A0AAU0F1M5_9FLAO</name>
<sequence>MKKILFMLLLSVISLKAQTIRLVYKTTSTEAAERIVENYHLDIDTKAQNAIYYNRVYFVNDSIFKKSGEFGYTGFKMTDFVKTNLLESKYSEEYKILNMDVFKIRMENPQNWEITKDTTIWENKVLQKATTNYGGRHWEAWFDASLPIHTGPYYFNGLPGLIVKLNDSENNFSFELIKLQNLPEPQTIDFIGTLQNNAVPITLDKWKQLMLQSYKDPLGYIAKGLLDSDKPIRLEDGTLLTKQNLKSSEEIVRNRLRKQNPIHLDFKVSYPKQ</sequence>
<dbReference type="RefSeq" id="WP_327984870.1">
    <property type="nucleotide sequence ID" value="NZ_CP136426.1"/>
</dbReference>
<dbReference type="EMBL" id="CP136426">
    <property type="protein sequence ID" value="WOC51215.1"/>
    <property type="molecule type" value="Genomic_DNA"/>
</dbReference>
<dbReference type="InterPro" id="IPR005901">
    <property type="entry name" value="GLPGLI"/>
</dbReference>
<evidence type="ECO:0000313" key="2">
    <source>
        <dbReference type="EMBL" id="WOC51215.1"/>
    </source>
</evidence>
<organism evidence="2 3">
    <name type="scientific">Bergeyella porcorum</name>
    <dbReference type="NCBI Taxonomy" id="1735111"/>
    <lineage>
        <taxon>Bacteria</taxon>
        <taxon>Pseudomonadati</taxon>
        <taxon>Bacteroidota</taxon>
        <taxon>Flavobacteriia</taxon>
        <taxon>Flavobacteriales</taxon>
        <taxon>Weeksellaceae</taxon>
        <taxon>Bergeyella</taxon>
    </lineage>
</organism>
<gene>
    <name evidence="2" type="ORF">BPO_0568</name>
</gene>
<dbReference type="Pfam" id="PF09697">
    <property type="entry name" value="Porph_ging"/>
    <property type="match status" value="1"/>
</dbReference>
<dbReference type="KEGG" id="bpor:BPO_0568"/>
<evidence type="ECO:0000313" key="3">
    <source>
        <dbReference type="Proteomes" id="UP001432059"/>
    </source>
</evidence>